<dbReference type="InterPro" id="IPR038763">
    <property type="entry name" value="DHH_sf"/>
</dbReference>
<evidence type="ECO:0000259" key="8">
    <source>
        <dbReference type="Pfam" id="PF02272"/>
    </source>
</evidence>
<proteinExistence type="inferred from homology"/>
<dbReference type="Gene3D" id="3.90.1640.30">
    <property type="match status" value="1"/>
</dbReference>
<feature type="domain" description="DHHA1" evidence="8">
    <location>
        <begin position="349"/>
        <end position="440"/>
    </location>
</feature>
<feature type="coiled-coil region" evidence="6">
    <location>
        <begin position="307"/>
        <end position="334"/>
    </location>
</feature>
<evidence type="ECO:0000256" key="1">
    <source>
        <dbReference type="ARBA" id="ARBA00005915"/>
    </source>
</evidence>
<sequence>MKYGANLKRRGLVTSHPELLQRLLSFRGDESPSTETAASDIYALSRLLPPDLLELPRAADVVAHHLDEHRILVIGDFDADGATSSALLVAGLRAMGGRHVDFLVPDRFRFGYGLTPEIVDEAKLREPDLIITVDNGIASIEGARRARELSIQLVVTDHHLPGDVMPEADAIVNPNQPGCPFESKAMAGVGVAFYLLAAVRAQLRARGTMALPSLAGFLDLVALGTVADVVPLDTNNRIMVQQGLRRIRAGLGRPGVVALAEFAGADIDQLTTRDLSFGMAPRLNAAGRIEDMSIGIACLLAENLDLAREIAGRLDSLNKERRQIEREMREDANLQLSEKTSDAMGVCLMDDSWHQGVVGIVASRIKDRLHRPVIAFAPGSESELKGSARSIQGMHIRDALAAIDVTYPGMIERFGGHAMAAGLTLKNEHFEAFAEAFDQETRRWLNEDDLTDDLLSDGEAADLLQLGQVRRILTEAPWGQAFPEPLFDDVFEVIDQRIVGNAHLRLCLRTERGRVLNAIAFGHTDLLSGPRHRLAYRPDINRYQGLESVQLIIEALDLPLSLEE</sequence>
<dbReference type="GO" id="GO:0006310">
    <property type="term" value="P:DNA recombination"/>
    <property type="evidence" value="ECO:0007669"/>
    <property type="project" value="InterPro"/>
</dbReference>
<dbReference type="GO" id="GO:0006281">
    <property type="term" value="P:DNA repair"/>
    <property type="evidence" value="ECO:0007669"/>
    <property type="project" value="InterPro"/>
</dbReference>
<dbReference type="Pfam" id="PF02272">
    <property type="entry name" value="DHHA1"/>
    <property type="match status" value="1"/>
</dbReference>
<dbReference type="Pfam" id="PF17768">
    <property type="entry name" value="RecJ_OB"/>
    <property type="match status" value="1"/>
</dbReference>
<dbReference type="InterPro" id="IPR051673">
    <property type="entry name" value="SSDNA_exonuclease_RecJ"/>
</dbReference>
<accession>A0A2A5WHW3</accession>
<evidence type="ECO:0000313" key="10">
    <source>
        <dbReference type="EMBL" id="PDH36002.1"/>
    </source>
</evidence>
<keyword evidence="6" id="KW-0175">Coiled coil</keyword>
<dbReference type="PANTHER" id="PTHR30255">
    <property type="entry name" value="SINGLE-STRANDED-DNA-SPECIFIC EXONUCLEASE RECJ"/>
    <property type="match status" value="1"/>
</dbReference>
<evidence type="ECO:0000256" key="6">
    <source>
        <dbReference type="SAM" id="Coils"/>
    </source>
</evidence>
<evidence type="ECO:0000259" key="9">
    <source>
        <dbReference type="Pfam" id="PF17768"/>
    </source>
</evidence>
<dbReference type="InterPro" id="IPR041122">
    <property type="entry name" value="RecJ_OB"/>
</dbReference>
<keyword evidence="3" id="KW-0540">Nuclease</keyword>
<dbReference type="GO" id="GO:0008409">
    <property type="term" value="F:5'-3' exonuclease activity"/>
    <property type="evidence" value="ECO:0007669"/>
    <property type="project" value="InterPro"/>
</dbReference>
<protein>
    <recommendedName>
        <fullName evidence="2">Single-stranded-DNA-specific exonuclease RecJ</fullName>
    </recommendedName>
</protein>
<dbReference type="Gene3D" id="3.10.310.30">
    <property type="match status" value="1"/>
</dbReference>
<evidence type="ECO:0000313" key="11">
    <source>
        <dbReference type="Proteomes" id="UP000219327"/>
    </source>
</evidence>
<feature type="domain" description="RecJ OB" evidence="9">
    <location>
        <begin position="469"/>
        <end position="554"/>
    </location>
</feature>
<keyword evidence="4" id="KW-0378">Hydrolase</keyword>
<feature type="domain" description="DDH" evidence="7">
    <location>
        <begin position="70"/>
        <end position="225"/>
    </location>
</feature>
<gene>
    <name evidence="10" type="primary">recJ</name>
    <name evidence="10" type="ORF">CNE99_10365</name>
</gene>
<dbReference type="NCBIfam" id="TIGR00644">
    <property type="entry name" value="recJ"/>
    <property type="match status" value="1"/>
</dbReference>
<dbReference type="InterPro" id="IPR003156">
    <property type="entry name" value="DHHA1_dom"/>
</dbReference>
<dbReference type="EMBL" id="NTKD01000077">
    <property type="protein sequence ID" value="PDH36002.1"/>
    <property type="molecule type" value="Genomic_DNA"/>
</dbReference>
<dbReference type="Pfam" id="PF01368">
    <property type="entry name" value="DHH"/>
    <property type="match status" value="1"/>
</dbReference>
<dbReference type="GO" id="GO:0003676">
    <property type="term" value="F:nucleic acid binding"/>
    <property type="evidence" value="ECO:0007669"/>
    <property type="project" value="InterPro"/>
</dbReference>
<dbReference type="AlphaFoldDB" id="A0A2A5WHW3"/>
<evidence type="ECO:0000256" key="5">
    <source>
        <dbReference type="ARBA" id="ARBA00022839"/>
    </source>
</evidence>
<name>A0A2A5WHW3_9GAMM</name>
<dbReference type="PANTHER" id="PTHR30255:SF2">
    <property type="entry name" value="SINGLE-STRANDED-DNA-SPECIFIC EXONUCLEASE RECJ"/>
    <property type="match status" value="1"/>
</dbReference>
<dbReference type="SUPFAM" id="SSF64182">
    <property type="entry name" value="DHH phosphoesterases"/>
    <property type="match status" value="1"/>
</dbReference>
<comment type="caution">
    <text evidence="10">The sequence shown here is derived from an EMBL/GenBank/DDBJ whole genome shotgun (WGS) entry which is preliminary data.</text>
</comment>
<evidence type="ECO:0000256" key="4">
    <source>
        <dbReference type="ARBA" id="ARBA00022801"/>
    </source>
</evidence>
<keyword evidence="5 10" id="KW-0269">Exonuclease</keyword>
<evidence type="ECO:0000256" key="2">
    <source>
        <dbReference type="ARBA" id="ARBA00019841"/>
    </source>
</evidence>
<dbReference type="Proteomes" id="UP000219327">
    <property type="component" value="Unassembled WGS sequence"/>
</dbReference>
<comment type="similarity">
    <text evidence="1">Belongs to the RecJ family.</text>
</comment>
<reference evidence="10 11" key="1">
    <citation type="submission" date="2017-08" db="EMBL/GenBank/DDBJ databases">
        <title>Fine stratification of microbial communities through a metagenomic profile of the photic zone.</title>
        <authorList>
            <person name="Haro-Moreno J.M."/>
            <person name="Lopez-Perez M."/>
            <person name="De La Torre J."/>
            <person name="Picazo A."/>
            <person name="Camacho A."/>
            <person name="Rodriguez-Valera F."/>
        </authorList>
    </citation>
    <scope>NUCLEOTIDE SEQUENCE [LARGE SCALE GENOMIC DNA]</scope>
    <source>
        <strain evidence="10">MED-G24</strain>
    </source>
</reference>
<evidence type="ECO:0000256" key="3">
    <source>
        <dbReference type="ARBA" id="ARBA00022722"/>
    </source>
</evidence>
<evidence type="ECO:0000259" key="7">
    <source>
        <dbReference type="Pfam" id="PF01368"/>
    </source>
</evidence>
<organism evidence="10 11">
    <name type="scientific">OM182 bacterium MED-G24</name>
    <dbReference type="NCBI Taxonomy" id="1986255"/>
    <lineage>
        <taxon>Bacteria</taxon>
        <taxon>Pseudomonadati</taxon>
        <taxon>Pseudomonadota</taxon>
        <taxon>Gammaproteobacteria</taxon>
        <taxon>OMG group</taxon>
        <taxon>OM182 clade</taxon>
    </lineage>
</organism>
<dbReference type="InterPro" id="IPR004610">
    <property type="entry name" value="RecJ"/>
</dbReference>
<dbReference type="InterPro" id="IPR001667">
    <property type="entry name" value="DDH_dom"/>
</dbReference>